<evidence type="ECO:0000256" key="6">
    <source>
        <dbReference type="PROSITE-ProRule" id="PRU00559"/>
    </source>
</evidence>
<feature type="domain" description="Homeobox" evidence="7">
    <location>
        <begin position="243"/>
        <end position="306"/>
    </location>
</feature>
<dbReference type="SMART" id="SM01255">
    <property type="entry name" value="KNOX1"/>
    <property type="match status" value="1"/>
</dbReference>
<dbReference type="GO" id="GO:0000981">
    <property type="term" value="F:DNA-binding transcription factor activity, RNA polymerase II-specific"/>
    <property type="evidence" value="ECO:0007669"/>
    <property type="project" value="InterPro"/>
</dbReference>
<feature type="domain" description="ELK" evidence="8">
    <location>
        <begin position="223"/>
        <end position="243"/>
    </location>
</feature>
<dbReference type="OrthoDB" id="10056939at2759"/>
<keyword evidence="10" id="KW-1185">Reference proteome</keyword>
<evidence type="ECO:0000313" key="9">
    <source>
        <dbReference type="EMBL" id="KAF7829337.1"/>
    </source>
</evidence>
<dbReference type="Pfam" id="PF03790">
    <property type="entry name" value="KNOX1"/>
    <property type="match status" value="1"/>
</dbReference>
<keyword evidence="2 5" id="KW-0238">DNA-binding</keyword>
<evidence type="ECO:0000259" key="7">
    <source>
        <dbReference type="PROSITE" id="PS50071"/>
    </source>
</evidence>
<comment type="similarity">
    <text evidence="6">Belongs to the TALE/KNOX homeobox family.</text>
</comment>
<dbReference type="InterPro" id="IPR009057">
    <property type="entry name" value="Homeodomain-like_sf"/>
</dbReference>
<keyword evidence="3 5" id="KW-0371">Homeobox</keyword>
<proteinExistence type="inferred from homology"/>
<dbReference type="GO" id="GO:0003677">
    <property type="term" value="F:DNA binding"/>
    <property type="evidence" value="ECO:0007669"/>
    <property type="project" value="UniProtKB-UniRule"/>
</dbReference>
<dbReference type="SMART" id="SM01256">
    <property type="entry name" value="KNOX2"/>
    <property type="match status" value="1"/>
</dbReference>
<evidence type="ECO:0000256" key="2">
    <source>
        <dbReference type="ARBA" id="ARBA00023125"/>
    </source>
</evidence>
<evidence type="ECO:0000256" key="1">
    <source>
        <dbReference type="ARBA" id="ARBA00004123"/>
    </source>
</evidence>
<dbReference type="GO" id="GO:0005634">
    <property type="term" value="C:nucleus"/>
    <property type="evidence" value="ECO:0007669"/>
    <property type="project" value="UniProtKB-SubCell"/>
</dbReference>
<evidence type="ECO:0000256" key="4">
    <source>
        <dbReference type="ARBA" id="ARBA00023242"/>
    </source>
</evidence>
<dbReference type="Gene3D" id="1.10.10.60">
    <property type="entry name" value="Homeodomain-like"/>
    <property type="match status" value="1"/>
</dbReference>
<accession>A0A834TWJ3</accession>
<dbReference type="Pfam" id="PF05920">
    <property type="entry name" value="Homeobox_KN"/>
    <property type="match status" value="1"/>
</dbReference>
<dbReference type="InterPro" id="IPR001356">
    <property type="entry name" value="HD"/>
</dbReference>
<reference evidence="9" key="1">
    <citation type="submission" date="2020-09" db="EMBL/GenBank/DDBJ databases">
        <title>Genome-Enabled Discovery of Anthraquinone Biosynthesis in Senna tora.</title>
        <authorList>
            <person name="Kang S.-H."/>
            <person name="Pandey R.P."/>
            <person name="Lee C.-M."/>
            <person name="Sim J.-S."/>
            <person name="Jeong J.-T."/>
            <person name="Choi B.-S."/>
            <person name="Jung M."/>
            <person name="Ginzburg D."/>
            <person name="Zhao K."/>
            <person name="Won S.Y."/>
            <person name="Oh T.-J."/>
            <person name="Yu Y."/>
            <person name="Kim N.-H."/>
            <person name="Lee O.R."/>
            <person name="Lee T.-H."/>
            <person name="Bashyal P."/>
            <person name="Kim T.-S."/>
            <person name="Lee W.-H."/>
            <person name="Kawkins C."/>
            <person name="Kim C.-K."/>
            <person name="Kim J.S."/>
            <person name="Ahn B.O."/>
            <person name="Rhee S.Y."/>
            <person name="Sohng J.K."/>
        </authorList>
    </citation>
    <scope>NUCLEOTIDE SEQUENCE</scope>
    <source>
        <tissue evidence="9">Leaf</tissue>
    </source>
</reference>
<name>A0A834TWJ3_9FABA</name>
<dbReference type="Pfam" id="PF03791">
    <property type="entry name" value="KNOX2"/>
    <property type="match status" value="1"/>
</dbReference>
<dbReference type="Pfam" id="PF03789">
    <property type="entry name" value="ELK"/>
    <property type="match status" value="1"/>
</dbReference>
<dbReference type="SMART" id="SM00389">
    <property type="entry name" value="HOX"/>
    <property type="match status" value="1"/>
</dbReference>
<dbReference type="InterPro" id="IPR005539">
    <property type="entry name" value="ELK_dom"/>
</dbReference>
<keyword evidence="4 5" id="KW-0539">Nucleus</keyword>
<evidence type="ECO:0000256" key="3">
    <source>
        <dbReference type="ARBA" id="ARBA00023155"/>
    </source>
</evidence>
<dbReference type="InterPro" id="IPR005540">
    <property type="entry name" value="KNOX1"/>
</dbReference>
<dbReference type="EMBL" id="JAAIUW010000006">
    <property type="protein sequence ID" value="KAF7829337.1"/>
    <property type="molecule type" value="Genomic_DNA"/>
</dbReference>
<dbReference type="PROSITE" id="PS00027">
    <property type="entry name" value="HOMEOBOX_1"/>
    <property type="match status" value="1"/>
</dbReference>
<evidence type="ECO:0000256" key="5">
    <source>
        <dbReference type="PROSITE-ProRule" id="PRU00108"/>
    </source>
</evidence>
<comment type="caution">
    <text evidence="9">The sequence shown here is derived from an EMBL/GenBank/DDBJ whole genome shotgun (WGS) entry which is preliminary data.</text>
</comment>
<comment type="subcellular location">
    <subcellularLocation>
        <location evidence="1 5">Nucleus</location>
    </subcellularLocation>
</comment>
<organism evidence="9 10">
    <name type="scientific">Senna tora</name>
    <dbReference type="NCBI Taxonomy" id="362788"/>
    <lineage>
        <taxon>Eukaryota</taxon>
        <taxon>Viridiplantae</taxon>
        <taxon>Streptophyta</taxon>
        <taxon>Embryophyta</taxon>
        <taxon>Tracheophyta</taxon>
        <taxon>Spermatophyta</taxon>
        <taxon>Magnoliopsida</taxon>
        <taxon>eudicotyledons</taxon>
        <taxon>Gunneridae</taxon>
        <taxon>Pentapetalae</taxon>
        <taxon>rosids</taxon>
        <taxon>fabids</taxon>
        <taxon>Fabales</taxon>
        <taxon>Fabaceae</taxon>
        <taxon>Caesalpinioideae</taxon>
        <taxon>Cassia clade</taxon>
        <taxon>Senna</taxon>
    </lineage>
</organism>
<evidence type="ECO:0000259" key="8">
    <source>
        <dbReference type="PROSITE" id="PS51213"/>
    </source>
</evidence>
<gene>
    <name evidence="9" type="ORF">G2W53_020501</name>
</gene>
<dbReference type="InterPro" id="IPR050224">
    <property type="entry name" value="TALE_homeobox"/>
</dbReference>
<dbReference type="InterPro" id="IPR008422">
    <property type="entry name" value="KN_HD"/>
</dbReference>
<dbReference type="SMART" id="SM01188">
    <property type="entry name" value="ELK"/>
    <property type="match status" value="1"/>
</dbReference>
<dbReference type="InterPro" id="IPR005541">
    <property type="entry name" value="KNOX2"/>
</dbReference>
<feature type="DNA-binding region" description="Homeobox; TALE-type" evidence="5">
    <location>
        <begin position="244"/>
        <end position="307"/>
    </location>
</feature>
<dbReference type="PANTHER" id="PTHR11850">
    <property type="entry name" value="HOMEOBOX PROTEIN TRANSCRIPTION FACTORS"/>
    <property type="match status" value="1"/>
</dbReference>
<dbReference type="Proteomes" id="UP000634136">
    <property type="component" value="Unassembled WGS sequence"/>
</dbReference>
<protein>
    <submittedName>
        <fullName evidence="9">Homeobox protein knotted-1-like 6</fullName>
    </submittedName>
</protein>
<dbReference type="PROSITE" id="PS50071">
    <property type="entry name" value="HOMEOBOX_2"/>
    <property type="match status" value="1"/>
</dbReference>
<dbReference type="AlphaFoldDB" id="A0A834TWJ3"/>
<dbReference type="CDD" id="cd00086">
    <property type="entry name" value="homeodomain"/>
    <property type="match status" value="1"/>
</dbReference>
<dbReference type="PROSITE" id="PS51213">
    <property type="entry name" value="ELK"/>
    <property type="match status" value="1"/>
</dbReference>
<sequence length="328" mass="37032">MDQMYGAPSSTPDYSDKVLMTPDNLIFPPDYQTYLMSSSAAPFRDRIPMFGSDDLLSAASAITEPEASVVAAPDFRLQQDSSSAIKARIASHPQYPRLLQAYIDCQKTQVGAPPEIACLLDEIRRENDLSKKDVVSTCFGADPELDEFMESYCDMLLKYKSDLERPFDEATSFLNKIEMQLTHLCTGASALSLSEDGVVSSEEDLSAGDGDTQDGQARGEDRELKDMLLRKFGSRISTLKMEFSKKKKKGKLPKEARQCLLEWWTVHSKWPYPTEADKIALAKSTGLDQKQINNWFINQRKRHWKPSENINMQFSAMDNLTGRFFSDE</sequence>
<dbReference type="InterPro" id="IPR017970">
    <property type="entry name" value="Homeobox_CS"/>
</dbReference>
<evidence type="ECO:0000313" key="10">
    <source>
        <dbReference type="Proteomes" id="UP000634136"/>
    </source>
</evidence>
<dbReference type="SUPFAM" id="SSF46689">
    <property type="entry name" value="Homeodomain-like"/>
    <property type="match status" value="1"/>
</dbReference>